<dbReference type="InterPro" id="IPR036667">
    <property type="entry name" value="PTS_IIB_sorbose-sp_sf"/>
</dbReference>
<evidence type="ECO:0000256" key="7">
    <source>
        <dbReference type="ARBA" id="ARBA00022777"/>
    </source>
</evidence>
<name>A0A1H7C4Z0_9FIRM</name>
<evidence type="ECO:0000313" key="10">
    <source>
        <dbReference type="Proteomes" id="UP000199662"/>
    </source>
</evidence>
<keyword evidence="7" id="KW-0418">Kinase</keyword>
<keyword evidence="2" id="KW-0813">Transport</keyword>
<protein>
    <submittedName>
        <fullName evidence="9">PTS system, D-glucosaminate-specific IIB component</fullName>
    </submittedName>
</protein>
<sequence length="163" mass="18302">MAEIVLCRVDSRLIHGQVMTKWVNQSRAEKIVVIDNEFASDEFLKEVCLMSAPVGLDVVCYTEQEGITEYKKDSFGSKRVLLLTSGLANMKSVYEAGIKTETIQIGGLGGAPNRKVVFQNITLDDKDVEVLKYFIQVGVKVIFQTIPEDLPQSVENILKKYRQ</sequence>
<comment type="subcellular location">
    <subcellularLocation>
        <location evidence="1">Cytoplasm</location>
    </subcellularLocation>
</comment>
<evidence type="ECO:0000256" key="2">
    <source>
        <dbReference type="ARBA" id="ARBA00022448"/>
    </source>
</evidence>
<organism evidence="9 10">
    <name type="scientific">Propionispira arboris</name>
    <dbReference type="NCBI Taxonomy" id="84035"/>
    <lineage>
        <taxon>Bacteria</taxon>
        <taxon>Bacillati</taxon>
        <taxon>Bacillota</taxon>
        <taxon>Negativicutes</taxon>
        <taxon>Selenomonadales</taxon>
        <taxon>Selenomonadaceae</taxon>
        <taxon>Propionispira</taxon>
    </lineage>
</organism>
<evidence type="ECO:0000313" key="9">
    <source>
        <dbReference type="EMBL" id="SEJ84761.1"/>
    </source>
</evidence>
<dbReference type="Pfam" id="PF03830">
    <property type="entry name" value="PTSIIB_sorb"/>
    <property type="match status" value="1"/>
</dbReference>
<reference evidence="10" key="1">
    <citation type="submission" date="2016-10" db="EMBL/GenBank/DDBJ databases">
        <authorList>
            <person name="Varghese N."/>
            <person name="Submissions S."/>
        </authorList>
    </citation>
    <scope>NUCLEOTIDE SEQUENCE [LARGE SCALE GENOMIC DNA]</scope>
    <source>
        <strain evidence="10">DSM 2179</strain>
    </source>
</reference>
<evidence type="ECO:0000256" key="1">
    <source>
        <dbReference type="ARBA" id="ARBA00004496"/>
    </source>
</evidence>
<dbReference type="RefSeq" id="WP_091834239.1">
    <property type="nucleotide sequence ID" value="NZ_FNZK01000019.1"/>
</dbReference>
<dbReference type="GO" id="GO:0016301">
    <property type="term" value="F:kinase activity"/>
    <property type="evidence" value="ECO:0007669"/>
    <property type="project" value="UniProtKB-KW"/>
</dbReference>
<dbReference type="PROSITE" id="PS51101">
    <property type="entry name" value="PTS_EIIB_TYPE_4"/>
    <property type="match status" value="1"/>
</dbReference>
<dbReference type="GO" id="GO:0008982">
    <property type="term" value="F:protein-N(PI)-phosphohistidine-sugar phosphotransferase activity"/>
    <property type="evidence" value="ECO:0007669"/>
    <property type="project" value="InterPro"/>
</dbReference>
<dbReference type="AlphaFoldDB" id="A0A1H7C4Z0"/>
<keyword evidence="3" id="KW-0963">Cytoplasm</keyword>
<evidence type="ECO:0000256" key="3">
    <source>
        <dbReference type="ARBA" id="ARBA00022490"/>
    </source>
</evidence>
<dbReference type="Proteomes" id="UP000199662">
    <property type="component" value="Unassembled WGS sequence"/>
</dbReference>
<dbReference type="GO" id="GO:0005737">
    <property type="term" value="C:cytoplasm"/>
    <property type="evidence" value="ECO:0007669"/>
    <property type="project" value="UniProtKB-SubCell"/>
</dbReference>
<accession>A0A1H7C4Z0</accession>
<gene>
    <name evidence="9" type="ORF">SAMN05660742_11980</name>
</gene>
<dbReference type="STRING" id="84035.SAMN05660742_11980"/>
<keyword evidence="10" id="KW-1185">Reference proteome</keyword>
<keyword evidence="6" id="KW-0598">Phosphotransferase system</keyword>
<evidence type="ECO:0000256" key="4">
    <source>
        <dbReference type="ARBA" id="ARBA00022597"/>
    </source>
</evidence>
<keyword evidence="5" id="KW-0808">Transferase</keyword>
<dbReference type="GO" id="GO:0009401">
    <property type="term" value="P:phosphoenolpyruvate-dependent sugar phosphotransferase system"/>
    <property type="evidence" value="ECO:0007669"/>
    <property type="project" value="UniProtKB-KW"/>
</dbReference>
<keyword evidence="4" id="KW-0762">Sugar transport</keyword>
<evidence type="ECO:0000256" key="5">
    <source>
        <dbReference type="ARBA" id="ARBA00022679"/>
    </source>
</evidence>
<dbReference type="SUPFAM" id="SSF52728">
    <property type="entry name" value="PTS IIb component"/>
    <property type="match status" value="1"/>
</dbReference>
<dbReference type="Gene3D" id="3.40.35.10">
    <property type="entry name" value="Phosphotransferase system, sorbose subfamily IIB component"/>
    <property type="match status" value="1"/>
</dbReference>
<evidence type="ECO:0000256" key="6">
    <source>
        <dbReference type="ARBA" id="ARBA00022683"/>
    </source>
</evidence>
<proteinExistence type="predicted"/>
<dbReference type="InterPro" id="IPR004720">
    <property type="entry name" value="PTS_IIB_sorbose-sp"/>
</dbReference>
<evidence type="ECO:0000259" key="8">
    <source>
        <dbReference type="PROSITE" id="PS51101"/>
    </source>
</evidence>
<dbReference type="EMBL" id="FNZK01000019">
    <property type="protein sequence ID" value="SEJ84761.1"/>
    <property type="molecule type" value="Genomic_DNA"/>
</dbReference>
<feature type="domain" description="PTS EIIB type-4" evidence="8">
    <location>
        <begin position="1"/>
        <end position="163"/>
    </location>
</feature>